<dbReference type="EMBL" id="JARESE010000062">
    <property type="protein sequence ID" value="MDE8653435.1"/>
    <property type="molecule type" value="Genomic_DNA"/>
</dbReference>
<dbReference type="PANTHER" id="PTHR12526">
    <property type="entry name" value="GLYCOSYLTRANSFERASE"/>
    <property type="match status" value="1"/>
</dbReference>
<dbReference type="SUPFAM" id="SSF53756">
    <property type="entry name" value="UDP-Glycosyltransferase/glycogen phosphorylase"/>
    <property type="match status" value="1"/>
</dbReference>
<evidence type="ECO:0000259" key="2">
    <source>
        <dbReference type="Pfam" id="PF13439"/>
    </source>
</evidence>
<proteinExistence type="predicted"/>
<feature type="domain" description="Glycosyltransferase subfamily 4-like N-terminal" evidence="2">
    <location>
        <begin position="47"/>
        <end position="166"/>
    </location>
</feature>
<keyword evidence="3" id="KW-0328">Glycosyltransferase</keyword>
<feature type="domain" description="Glycosyl transferase family 1" evidence="1">
    <location>
        <begin position="184"/>
        <end position="347"/>
    </location>
</feature>
<dbReference type="PANTHER" id="PTHR12526:SF572">
    <property type="entry name" value="BLL5144 PROTEIN"/>
    <property type="match status" value="1"/>
</dbReference>
<accession>A0ABT5WU60</accession>
<dbReference type="InterPro" id="IPR028098">
    <property type="entry name" value="Glyco_trans_4-like_N"/>
</dbReference>
<dbReference type="Pfam" id="PF00534">
    <property type="entry name" value="Glycos_transf_1"/>
    <property type="match status" value="1"/>
</dbReference>
<dbReference type="Gene3D" id="3.40.50.2000">
    <property type="entry name" value="Glycogen Phosphorylase B"/>
    <property type="match status" value="2"/>
</dbReference>
<reference evidence="3 4" key="1">
    <citation type="submission" date="2023-03" db="EMBL/GenBank/DDBJ databases">
        <title>NovoSphingobium album sp. nov. isolated from polycyclic aromatic hydrocarbons- and heavy-metal polluted soil.</title>
        <authorList>
            <person name="Liu Z."/>
            <person name="Wang K."/>
        </authorList>
    </citation>
    <scope>NUCLEOTIDE SEQUENCE [LARGE SCALE GENOMIC DNA]</scope>
    <source>
        <strain evidence="3 4">H3SJ31-1</strain>
    </source>
</reference>
<dbReference type="InterPro" id="IPR008928">
    <property type="entry name" value="6-hairpin_glycosidase_sf"/>
</dbReference>
<keyword evidence="4" id="KW-1185">Reference proteome</keyword>
<dbReference type="CDD" id="cd03822">
    <property type="entry name" value="GT4_mannosyltransferase-like"/>
    <property type="match status" value="1"/>
</dbReference>
<evidence type="ECO:0000259" key="1">
    <source>
        <dbReference type="Pfam" id="PF00534"/>
    </source>
</evidence>
<name>A0ABT5WU60_9SPHN</name>
<evidence type="ECO:0000313" key="3">
    <source>
        <dbReference type="EMBL" id="MDE8653435.1"/>
    </source>
</evidence>
<organism evidence="3 4">
    <name type="scientific">Novosphingobium album</name>
    <name type="common">ex Liu et al. 2023</name>
    <dbReference type="NCBI Taxonomy" id="3031130"/>
    <lineage>
        <taxon>Bacteria</taxon>
        <taxon>Pseudomonadati</taxon>
        <taxon>Pseudomonadota</taxon>
        <taxon>Alphaproteobacteria</taxon>
        <taxon>Sphingomonadales</taxon>
        <taxon>Sphingomonadaceae</taxon>
        <taxon>Novosphingobium</taxon>
    </lineage>
</organism>
<keyword evidence="3" id="KW-0808">Transferase</keyword>
<gene>
    <name evidence="3" type="ORF">PYV00_17185</name>
</gene>
<dbReference type="GO" id="GO:0016757">
    <property type="term" value="F:glycosyltransferase activity"/>
    <property type="evidence" value="ECO:0007669"/>
    <property type="project" value="UniProtKB-KW"/>
</dbReference>
<dbReference type="RefSeq" id="WP_275229512.1">
    <property type="nucleotide sequence ID" value="NZ_JARESE010000062.1"/>
</dbReference>
<dbReference type="Proteomes" id="UP001216253">
    <property type="component" value="Unassembled WGS sequence"/>
</dbReference>
<dbReference type="EC" id="2.4.-.-" evidence="3"/>
<evidence type="ECO:0000313" key="4">
    <source>
        <dbReference type="Proteomes" id="UP001216253"/>
    </source>
</evidence>
<dbReference type="SUPFAM" id="SSF48208">
    <property type="entry name" value="Six-hairpin glycosidases"/>
    <property type="match status" value="1"/>
</dbReference>
<protein>
    <submittedName>
        <fullName evidence="3">Glycosyltransferase</fullName>
        <ecNumber evidence="3">2.4.-.-</ecNumber>
    </submittedName>
</protein>
<comment type="caution">
    <text evidence="3">The sequence shown here is derived from an EMBL/GenBank/DDBJ whole genome shotgun (WGS) entry which is preliminary data.</text>
</comment>
<sequence>MSHVAVIGNALPRQCGLATYTSHSVKALREHVQGLIVDHYAMDDGHGVEYGDYVKLTIDEGDITAYVRAAATIERSGAQVVWLHHEYGIFGGQDGDHILAFLNNLSLPVVATLHTVLAEPNPNQYRIMRTLIGRADRLIVMAQRAADLLVNVYRADPACICVIPHGAPDRALSDAARMRARIGLGEGRIALTFGLLSPGKGIETVIRALPRVVDRHPDLRYLVVGATHPALIRSQGERYRQSLQALARDLGVERHVQFVDRFLDDEELLDYLQAADIYLTAYLSREQVTSGTLSYALAMGRPVISTPYFHAEEALADGVGSLVPFGDVEAIADALHAHLSDPDWLAAHSRRVWEAARPTIWAQNARAVMDEMVKALSIQPVPIVRGQPLAAADFVDISGMAALTDDVGIIQHTVLGIPDRSHGYCLDDNVRALMLTSAIRTASSAVRARLTRIYAAFVQHAWNPEERRFRNFMGFDRSWLESTGSEDSNGRTLWTLGEVVASSSEPAMRRWANGLFNETLSLVEQLQSPRARAFAALGMAAVLEHEPTHPRCGTMLRDIVDALKALLDRTRRPDWPWFEIVLAYDNARLPQAMIEAGRVLGDAEAVELGLESLDWLLEVQRAPAGYFRPVGSESFGRPFASPEPFDQQPLEASATIEACASAYRVDPRDKWIGAARRAMAWFEGENDLGQPLITENGTMCFDGLTPAGVNLNHGAESVLALQFARHAMTRLMGENYRGFAAAS</sequence>
<dbReference type="InterPro" id="IPR001296">
    <property type="entry name" value="Glyco_trans_1"/>
</dbReference>
<dbReference type="Pfam" id="PF13439">
    <property type="entry name" value="Glyco_transf_4"/>
    <property type="match status" value="1"/>
</dbReference>